<keyword evidence="2" id="KW-1185">Reference proteome</keyword>
<feature type="non-terminal residue" evidence="1">
    <location>
        <position position="1"/>
    </location>
</feature>
<gene>
    <name evidence="1" type="ORF">HPB47_008207</name>
</gene>
<name>A0AC60P5F1_IXOPE</name>
<protein>
    <submittedName>
        <fullName evidence="1">Uncharacterized protein</fullName>
    </submittedName>
</protein>
<evidence type="ECO:0000313" key="2">
    <source>
        <dbReference type="Proteomes" id="UP000805193"/>
    </source>
</evidence>
<dbReference type="Proteomes" id="UP000805193">
    <property type="component" value="Unassembled WGS sequence"/>
</dbReference>
<feature type="non-terminal residue" evidence="1">
    <location>
        <position position="1075"/>
    </location>
</feature>
<organism evidence="1 2">
    <name type="scientific">Ixodes persulcatus</name>
    <name type="common">Taiga tick</name>
    <dbReference type="NCBI Taxonomy" id="34615"/>
    <lineage>
        <taxon>Eukaryota</taxon>
        <taxon>Metazoa</taxon>
        <taxon>Ecdysozoa</taxon>
        <taxon>Arthropoda</taxon>
        <taxon>Chelicerata</taxon>
        <taxon>Arachnida</taxon>
        <taxon>Acari</taxon>
        <taxon>Parasitiformes</taxon>
        <taxon>Ixodida</taxon>
        <taxon>Ixodoidea</taxon>
        <taxon>Ixodidae</taxon>
        <taxon>Ixodinae</taxon>
        <taxon>Ixodes</taxon>
    </lineage>
</organism>
<evidence type="ECO:0000313" key="1">
    <source>
        <dbReference type="EMBL" id="KAG0414633.1"/>
    </source>
</evidence>
<accession>A0AC60P5F1</accession>
<reference evidence="1 2" key="1">
    <citation type="journal article" date="2020" name="Cell">
        <title>Large-Scale Comparative Analyses of Tick Genomes Elucidate Their Genetic Diversity and Vector Capacities.</title>
        <authorList>
            <consortium name="Tick Genome and Microbiome Consortium (TIGMIC)"/>
            <person name="Jia N."/>
            <person name="Wang J."/>
            <person name="Shi W."/>
            <person name="Du L."/>
            <person name="Sun Y."/>
            <person name="Zhan W."/>
            <person name="Jiang J.F."/>
            <person name="Wang Q."/>
            <person name="Zhang B."/>
            <person name="Ji P."/>
            <person name="Bell-Sakyi L."/>
            <person name="Cui X.M."/>
            <person name="Yuan T.T."/>
            <person name="Jiang B.G."/>
            <person name="Yang W.F."/>
            <person name="Lam T.T."/>
            <person name="Chang Q.C."/>
            <person name="Ding S.J."/>
            <person name="Wang X.J."/>
            <person name="Zhu J.G."/>
            <person name="Ruan X.D."/>
            <person name="Zhao L."/>
            <person name="Wei J.T."/>
            <person name="Ye R.Z."/>
            <person name="Que T.C."/>
            <person name="Du C.H."/>
            <person name="Zhou Y.H."/>
            <person name="Cheng J.X."/>
            <person name="Dai P.F."/>
            <person name="Guo W.B."/>
            <person name="Han X.H."/>
            <person name="Huang E.J."/>
            <person name="Li L.F."/>
            <person name="Wei W."/>
            <person name="Gao Y.C."/>
            <person name="Liu J.Z."/>
            <person name="Shao H.Z."/>
            <person name="Wang X."/>
            <person name="Wang C.C."/>
            <person name="Yang T.C."/>
            <person name="Huo Q.B."/>
            <person name="Li W."/>
            <person name="Chen H.Y."/>
            <person name="Chen S.E."/>
            <person name="Zhou L.G."/>
            <person name="Ni X.B."/>
            <person name="Tian J.H."/>
            <person name="Sheng Y."/>
            <person name="Liu T."/>
            <person name="Pan Y.S."/>
            <person name="Xia L.Y."/>
            <person name="Li J."/>
            <person name="Zhao F."/>
            <person name="Cao W.C."/>
        </authorList>
    </citation>
    <scope>NUCLEOTIDE SEQUENCE [LARGE SCALE GENOMIC DNA]</scope>
    <source>
        <strain evidence="1">Iper-2018</strain>
    </source>
</reference>
<proteinExistence type="predicted"/>
<comment type="caution">
    <text evidence="1">The sequence shown here is derived from an EMBL/GenBank/DDBJ whole genome shotgun (WGS) entry which is preliminary data.</text>
</comment>
<dbReference type="EMBL" id="JABSTQ010011160">
    <property type="protein sequence ID" value="KAG0414633.1"/>
    <property type="molecule type" value="Genomic_DNA"/>
</dbReference>
<sequence>AHRAHVLRLAVVFLAFQAHAQHTGPGVKGGAKGVKGGSPGGKGAWWKDAIDLCDGHILNYGGSWHCNHTQQETLCQVTCPPGFAYPHPNPMTYRCSIEGIWNPPIVAGCIPNPAPNVMDIPTRPVVGHSCQEMNCLRTGHFEQTSIDVEGETTGPGPRPPSDNQIEQEVIEPHKETDENKGGPDVPAEGIPPVKEPAVKSSGVCTTWGQFQFKSFDGTLYRFAGACTYVLLKDCQHDEAFSINLEHSQGCPESQDCTRTLHIVSGMERVSIPLTKGAVRDLSTLVSHMPSLIAQEAGMYLVLQSPHGFTLWLDEVLKPHPFFEACKQDCCDKKSPSGCECATLEEYFRECQRLGVQVKSSWRENTVCPCRATCSDPEPACSVNQCVCGCHCPEGTLWQGDRCVAPSECGCSYRGRDYKSGDRVDEDCNTCICDHGNWRCTEAICDASCSVLLGGIFTTFDGHRFQIQGGHCSFTLLQAQGLTVALDRSSCSLLAPDAVCLGDVILKIGDSLAVKVNQELQVSVNGREVHSLPAVFPKVTITRPTSFYVEVELEGLTLLTDGKTRLVMKANEALYTNTMGLCGTFNHNVQDEFLCPGGDVDQQVESFVRQWANAECTDVRPATLQCDEGQPHWRESKKLCRQLYLNSFAGCHEAVHPEQFFELCIQAACSCASDARDCICPVLSHYAHACAQRGHVLYWRNDVPQCGVSCENGQSYQSCASVCDSSCSLIGRNVSCASRCVEGCACGPGHSADSRGHCVPVSECGCLFRGHEYPAGFKQRRHSEHCECSGGKWHCRPANTDDVIFMPSTELCAANEEYTECLSTCPRTCSTLNKQDGPECAVDVCQAGCHICASGHWSCTQQQCAGTCALWGDSHVTTFDGAALDFSGVCDYVLVKGGLPNNQSISVVVQNVPCGRRASCAKAVTITAGTEVLVLTEGHPVPPLEPDSRMQVHALGLFVGVDVFGGLAVFWDKHARVYVVAGPAWSNKLQGLCGNFNGDGTDDFRAPSGGPTLPDAIEFVNSWKLHPHCAPAVAQQDGCLAQPDRKKWAASQCQILREDLFRPCHSEVDVQPFYDR</sequence>